<evidence type="ECO:0000313" key="1">
    <source>
        <dbReference type="EMBL" id="EPS96745.1"/>
    </source>
</evidence>
<protein>
    <submittedName>
        <fullName evidence="1">Uncharacterized protein</fullName>
    </submittedName>
</protein>
<dbReference type="EMBL" id="KE504184">
    <property type="protein sequence ID" value="EPS96745.1"/>
    <property type="molecule type" value="Genomic_DNA"/>
</dbReference>
<proteinExistence type="predicted"/>
<dbReference type="InParanoid" id="S8F4Z8"/>
<name>S8F4Z8_FOMSC</name>
<dbReference type="Proteomes" id="UP000015241">
    <property type="component" value="Unassembled WGS sequence"/>
</dbReference>
<keyword evidence="2" id="KW-1185">Reference proteome</keyword>
<dbReference type="HOGENOM" id="CLU_2061533_0_0_1"/>
<dbReference type="AlphaFoldDB" id="S8F4Z8"/>
<gene>
    <name evidence="1" type="ORF">FOMPIDRAFT_1052986</name>
</gene>
<sequence length="119" mass="12511">MHCHDALHAAGERNQEQMQPPWLIYGAILGLPKTGLLARVGDGKRDSEETDFETDFEIVFAGADSFAGGEDWAAAKLGMANGESVASGLTSIISDAKCHPVLSSTCSSSFGSSGFDLFV</sequence>
<accession>S8F4Z8</accession>
<evidence type="ECO:0000313" key="2">
    <source>
        <dbReference type="Proteomes" id="UP000015241"/>
    </source>
</evidence>
<organism evidence="1 2">
    <name type="scientific">Fomitopsis schrenkii</name>
    <name type="common">Brown rot fungus</name>
    <dbReference type="NCBI Taxonomy" id="2126942"/>
    <lineage>
        <taxon>Eukaryota</taxon>
        <taxon>Fungi</taxon>
        <taxon>Dikarya</taxon>
        <taxon>Basidiomycota</taxon>
        <taxon>Agaricomycotina</taxon>
        <taxon>Agaricomycetes</taxon>
        <taxon>Polyporales</taxon>
        <taxon>Fomitopsis</taxon>
    </lineage>
</organism>
<reference evidence="1 2" key="1">
    <citation type="journal article" date="2012" name="Science">
        <title>The Paleozoic origin of enzymatic lignin decomposition reconstructed from 31 fungal genomes.</title>
        <authorList>
            <person name="Floudas D."/>
            <person name="Binder M."/>
            <person name="Riley R."/>
            <person name="Barry K."/>
            <person name="Blanchette R.A."/>
            <person name="Henrissat B."/>
            <person name="Martinez A.T."/>
            <person name="Otillar R."/>
            <person name="Spatafora J.W."/>
            <person name="Yadav J.S."/>
            <person name="Aerts A."/>
            <person name="Benoit I."/>
            <person name="Boyd A."/>
            <person name="Carlson A."/>
            <person name="Copeland A."/>
            <person name="Coutinho P.M."/>
            <person name="de Vries R.P."/>
            <person name="Ferreira P."/>
            <person name="Findley K."/>
            <person name="Foster B."/>
            <person name="Gaskell J."/>
            <person name="Glotzer D."/>
            <person name="Gorecki P."/>
            <person name="Heitman J."/>
            <person name="Hesse C."/>
            <person name="Hori C."/>
            <person name="Igarashi K."/>
            <person name="Jurgens J.A."/>
            <person name="Kallen N."/>
            <person name="Kersten P."/>
            <person name="Kohler A."/>
            <person name="Kuees U."/>
            <person name="Kumar T.K.A."/>
            <person name="Kuo A."/>
            <person name="LaButti K."/>
            <person name="Larrondo L.F."/>
            <person name="Lindquist E."/>
            <person name="Ling A."/>
            <person name="Lombard V."/>
            <person name="Lucas S."/>
            <person name="Lundell T."/>
            <person name="Martin R."/>
            <person name="McLaughlin D.J."/>
            <person name="Morgenstern I."/>
            <person name="Morin E."/>
            <person name="Murat C."/>
            <person name="Nagy L.G."/>
            <person name="Nolan M."/>
            <person name="Ohm R.A."/>
            <person name="Patyshakuliyeva A."/>
            <person name="Rokas A."/>
            <person name="Ruiz-Duenas F.J."/>
            <person name="Sabat G."/>
            <person name="Salamov A."/>
            <person name="Samejima M."/>
            <person name="Schmutz J."/>
            <person name="Slot J.C."/>
            <person name="St John F."/>
            <person name="Stenlid J."/>
            <person name="Sun H."/>
            <person name="Sun S."/>
            <person name="Syed K."/>
            <person name="Tsang A."/>
            <person name="Wiebenga A."/>
            <person name="Young D."/>
            <person name="Pisabarro A."/>
            <person name="Eastwood D.C."/>
            <person name="Martin F."/>
            <person name="Cullen D."/>
            <person name="Grigoriev I.V."/>
            <person name="Hibbett D.S."/>
        </authorList>
    </citation>
    <scope>NUCLEOTIDE SEQUENCE</scope>
    <source>
        <strain evidence="2">FP-58527</strain>
    </source>
</reference>